<accession>A0ABT5IRH2</accession>
<dbReference type="InterPro" id="IPR015424">
    <property type="entry name" value="PyrdxlP-dep_Trfase"/>
</dbReference>
<dbReference type="InterPro" id="IPR004839">
    <property type="entry name" value="Aminotransferase_I/II_large"/>
</dbReference>
<comment type="cofactor">
    <cofactor evidence="1">
        <name>pyridoxal 5'-phosphate</name>
        <dbReference type="ChEBI" id="CHEBI:597326"/>
    </cofactor>
</comment>
<evidence type="ECO:0000313" key="9">
    <source>
        <dbReference type="EMBL" id="MDC7715163.1"/>
    </source>
</evidence>
<organism evidence="9 10">
    <name type="scientific">Vogesella margarita</name>
    <dbReference type="NCBI Taxonomy" id="2984199"/>
    <lineage>
        <taxon>Bacteria</taxon>
        <taxon>Pseudomonadati</taxon>
        <taxon>Pseudomonadota</taxon>
        <taxon>Betaproteobacteria</taxon>
        <taxon>Neisseriales</taxon>
        <taxon>Chromobacteriaceae</taxon>
        <taxon>Vogesella</taxon>
    </lineage>
</organism>
<evidence type="ECO:0000256" key="3">
    <source>
        <dbReference type="ARBA" id="ARBA00011738"/>
    </source>
</evidence>
<proteinExistence type="inferred from homology"/>
<dbReference type="RefSeq" id="WP_272772961.1">
    <property type="nucleotide sequence ID" value="NZ_JAQQLE010000013.1"/>
</dbReference>
<dbReference type="PANTHER" id="PTHR11879">
    <property type="entry name" value="ASPARTATE AMINOTRANSFERASE"/>
    <property type="match status" value="1"/>
</dbReference>
<dbReference type="CDD" id="cd00609">
    <property type="entry name" value="AAT_like"/>
    <property type="match status" value="1"/>
</dbReference>
<dbReference type="InterPro" id="IPR000796">
    <property type="entry name" value="Asp_trans"/>
</dbReference>
<dbReference type="Gene3D" id="3.90.1150.10">
    <property type="entry name" value="Aspartate Aminotransferase, domain 1"/>
    <property type="match status" value="1"/>
</dbReference>
<sequence length="398" mass="43857">MFQHVEAYAGDPILTLVETFNKDTRNPKVNLGIGLYYDEEGRIPLLPSVQKAEAARVASAGARSYQPMEGAANYRAAVQALLWGADHEAVTAGRIATIQTIGGSGALKIGGDLLKRYFPQSEVWVSAPTWDNHRAMFEGAGFVVHDYPYYDAATGGVKFDEMIACFKGLPAKTIVLLHPCCHNPTGVDLSNAQWEQVIEVVKQRDLLPFMDIAYQGFGDSLEDDAFAIRAMTAAGVSFFVSNSFSKNLSFYGERCGGLSVVCHDAEEAGRVLGQLKATVRRNYSSPPTHGGQVTAMVMTEPALRAEWEDEVTEMRERIKAMRQKLYAVLSAKVPGRDFSYFIKQRGMFSYTGLTPEQVDRLREEFAVYLVRSGRMCVAGLNSRNVEYVADAMAEVLKA</sequence>
<evidence type="ECO:0000256" key="2">
    <source>
        <dbReference type="ARBA" id="ARBA00007441"/>
    </source>
</evidence>
<keyword evidence="5 9" id="KW-0032">Aminotransferase</keyword>
<dbReference type="PANTHER" id="PTHR11879:SF37">
    <property type="entry name" value="AROMATIC-AMINO-ACID AMINOTRANSFERASE"/>
    <property type="match status" value="1"/>
</dbReference>
<evidence type="ECO:0000313" key="10">
    <source>
        <dbReference type="Proteomes" id="UP001222030"/>
    </source>
</evidence>
<dbReference type="NCBIfam" id="NF006719">
    <property type="entry name" value="PRK09257.1"/>
    <property type="match status" value="1"/>
</dbReference>
<evidence type="ECO:0000259" key="8">
    <source>
        <dbReference type="Pfam" id="PF00155"/>
    </source>
</evidence>
<dbReference type="EMBL" id="JAQQLE010000013">
    <property type="protein sequence ID" value="MDC7715163.1"/>
    <property type="molecule type" value="Genomic_DNA"/>
</dbReference>
<dbReference type="PRINTS" id="PR00799">
    <property type="entry name" value="TRANSAMINASE"/>
</dbReference>
<feature type="domain" description="Aminotransferase class I/classII large" evidence="8">
    <location>
        <begin position="27"/>
        <end position="391"/>
    </location>
</feature>
<keyword evidence="6" id="KW-0808">Transferase</keyword>
<dbReference type="Proteomes" id="UP001222030">
    <property type="component" value="Unassembled WGS sequence"/>
</dbReference>
<dbReference type="InterPro" id="IPR015422">
    <property type="entry name" value="PyrdxlP-dep_Trfase_small"/>
</dbReference>
<evidence type="ECO:0000256" key="1">
    <source>
        <dbReference type="ARBA" id="ARBA00001933"/>
    </source>
</evidence>
<evidence type="ECO:0000256" key="4">
    <source>
        <dbReference type="ARBA" id="ARBA00021531"/>
    </source>
</evidence>
<gene>
    <name evidence="9" type="ORF">PQU96_13680</name>
</gene>
<evidence type="ECO:0000256" key="5">
    <source>
        <dbReference type="ARBA" id="ARBA00022576"/>
    </source>
</evidence>
<dbReference type="Gene3D" id="3.40.640.10">
    <property type="entry name" value="Type I PLP-dependent aspartate aminotransferase-like (Major domain)"/>
    <property type="match status" value="1"/>
</dbReference>
<comment type="caution">
    <text evidence="9">The sequence shown here is derived from an EMBL/GenBank/DDBJ whole genome shotgun (WGS) entry which is preliminary data.</text>
</comment>
<keyword evidence="7" id="KW-0663">Pyridoxal phosphate</keyword>
<dbReference type="InterPro" id="IPR015421">
    <property type="entry name" value="PyrdxlP-dep_Trfase_major"/>
</dbReference>
<evidence type="ECO:0000256" key="7">
    <source>
        <dbReference type="ARBA" id="ARBA00022898"/>
    </source>
</evidence>
<comment type="similarity">
    <text evidence="2">Belongs to the class-I pyridoxal-phosphate-dependent aminotransferase family.</text>
</comment>
<dbReference type="SUPFAM" id="SSF53383">
    <property type="entry name" value="PLP-dependent transferases"/>
    <property type="match status" value="1"/>
</dbReference>
<comment type="subunit">
    <text evidence="3">Homodimer.</text>
</comment>
<dbReference type="GO" id="GO:0008483">
    <property type="term" value="F:transaminase activity"/>
    <property type="evidence" value="ECO:0007669"/>
    <property type="project" value="UniProtKB-KW"/>
</dbReference>
<protein>
    <recommendedName>
        <fullName evidence="4">Putative 8-amino-7-oxononanoate synthase</fullName>
    </recommendedName>
</protein>
<dbReference type="Pfam" id="PF00155">
    <property type="entry name" value="Aminotran_1_2"/>
    <property type="match status" value="1"/>
</dbReference>
<keyword evidence="10" id="KW-1185">Reference proteome</keyword>
<name>A0ABT5IRH2_9NEIS</name>
<evidence type="ECO:0000256" key="6">
    <source>
        <dbReference type="ARBA" id="ARBA00022679"/>
    </source>
</evidence>
<reference evidence="9 10" key="1">
    <citation type="submission" date="2023-01" db="EMBL/GenBank/DDBJ databases">
        <title>Novel species of the genus Vogesella isolated from rivers.</title>
        <authorList>
            <person name="Lu H."/>
        </authorList>
    </citation>
    <scope>NUCLEOTIDE SEQUENCE [LARGE SCALE GENOMIC DNA]</scope>
    <source>
        <strain evidence="9 10">LYT5W</strain>
    </source>
</reference>